<dbReference type="Gene3D" id="1.10.1060.10">
    <property type="entry name" value="Alpha-helical ferredoxin"/>
    <property type="match status" value="1"/>
</dbReference>
<dbReference type="OrthoDB" id="9794954at2"/>
<keyword evidence="1" id="KW-0479">Metal-binding</keyword>
<organism evidence="4 5">
    <name type="scientific">Desulfofundulus australicus DSM 11792</name>
    <dbReference type="NCBI Taxonomy" id="1121425"/>
    <lineage>
        <taxon>Bacteria</taxon>
        <taxon>Bacillati</taxon>
        <taxon>Bacillota</taxon>
        <taxon>Clostridia</taxon>
        <taxon>Eubacteriales</taxon>
        <taxon>Peptococcaceae</taxon>
        <taxon>Desulfofundulus</taxon>
    </lineage>
</organism>
<dbReference type="PROSITE" id="PS00198">
    <property type="entry name" value="4FE4S_FER_1"/>
    <property type="match status" value="1"/>
</dbReference>
<evidence type="ECO:0000313" key="4">
    <source>
        <dbReference type="EMBL" id="SHE30930.1"/>
    </source>
</evidence>
<dbReference type="GO" id="GO:0046872">
    <property type="term" value="F:metal ion binding"/>
    <property type="evidence" value="ECO:0007669"/>
    <property type="project" value="UniProtKB-KW"/>
</dbReference>
<dbReference type="InterPro" id="IPR009051">
    <property type="entry name" value="Helical_ferredxn"/>
</dbReference>
<evidence type="ECO:0000256" key="2">
    <source>
        <dbReference type="ARBA" id="ARBA00023004"/>
    </source>
</evidence>
<evidence type="ECO:0000256" key="1">
    <source>
        <dbReference type="ARBA" id="ARBA00022723"/>
    </source>
</evidence>
<name>A0A1M4SFE9_9FIRM</name>
<reference evidence="5" key="1">
    <citation type="submission" date="2016-11" db="EMBL/GenBank/DDBJ databases">
        <authorList>
            <person name="Varghese N."/>
            <person name="Submissions S."/>
        </authorList>
    </citation>
    <scope>NUCLEOTIDE SEQUENCE [LARGE SCALE GENOMIC DNA]</scope>
    <source>
        <strain evidence="5">DSM 11792</strain>
    </source>
</reference>
<dbReference type="InterPro" id="IPR051460">
    <property type="entry name" value="HdrC_iron-sulfur_subunit"/>
</dbReference>
<dbReference type="PANTHER" id="PTHR43255">
    <property type="entry name" value="IRON-SULFUR-BINDING OXIDOREDUCTASE FADF-RELATED-RELATED"/>
    <property type="match status" value="1"/>
</dbReference>
<dbReference type="Proteomes" id="UP000184196">
    <property type="component" value="Unassembled WGS sequence"/>
</dbReference>
<dbReference type="SUPFAM" id="SSF46548">
    <property type="entry name" value="alpha-helical ferredoxin"/>
    <property type="match status" value="1"/>
</dbReference>
<keyword evidence="3" id="KW-0411">Iron-sulfur</keyword>
<gene>
    <name evidence="4" type="ORF">SAMN02745218_00112</name>
</gene>
<dbReference type="GO" id="GO:0005886">
    <property type="term" value="C:plasma membrane"/>
    <property type="evidence" value="ECO:0007669"/>
    <property type="project" value="TreeGrafter"/>
</dbReference>
<dbReference type="InterPro" id="IPR017900">
    <property type="entry name" value="4Fe4S_Fe_S_CS"/>
</dbReference>
<keyword evidence="5" id="KW-1185">Reference proteome</keyword>
<evidence type="ECO:0000313" key="5">
    <source>
        <dbReference type="Proteomes" id="UP000184196"/>
    </source>
</evidence>
<sequence>MATATLYLPAGKVTVDAAFREEVARLSGQPLELCFQCQKCASGCYPTREGDYTPNEIMRLIQYGAREAVLKSRTIWLCTSCETCGLRCPNGIRMAEVMDTLKQMAVARGIVPDGEISPLFHNLFLNEIRSTGRVQETMLMLKYRLKTGGLLADAKLGWQLFRRGKLPLVPRLKKDPAVRRIFELAGGRG</sequence>
<dbReference type="RefSeq" id="WP_027356234.1">
    <property type="nucleotide sequence ID" value="NZ_FQUW01000004.1"/>
</dbReference>
<dbReference type="EMBL" id="FQUW01000004">
    <property type="protein sequence ID" value="SHE30930.1"/>
    <property type="molecule type" value="Genomic_DNA"/>
</dbReference>
<dbReference type="GO" id="GO:0051536">
    <property type="term" value="F:iron-sulfur cluster binding"/>
    <property type="evidence" value="ECO:0007669"/>
    <property type="project" value="UniProtKB-KW"/>
</dbReference>
<dbReference type="Pfam" id="PF13534">
    <property type="entry name" value="Fer4_17"/>
    <property type="match status" value="1"/>
</dbReference>
<keyword evidence="2" id="KW-0408">Iron</keyword>
<evidence type="ECO:0000256" key="3">
    <source>
        <dbReference type="ARBA" id="ARBA00023014"/>
    </source>
</evidence>
<dbReference type="AlphaFoldDB" id="A0A1M4SFE9"/>
<dbReference type="PANTHER" id="PTHR43255:SF2">
    <property type="entry name" value="HETERODISULFIDE REDUCTASE RELATED PROTEIN"/>
    <property type="match status" value="1"/>
</dbReference>
<proteinExistence type="predicted"/>
<accession>A0A1M4SFE9</accession>
<protein>
    <submittedName>
        <fullName evidence="4">Heterodisulfide reductase subunit C</fullName>
    </submittedName>
</protein>